<keyword evidence="2" id="KW-1185">Reference proteome</keyword>
<name>A0A1D7XF93_9CAUD</name>
<evidence type="ECO:0000313" key="2">
    <source>
        <dbReference type="Proteomes" id="UP000225358"/>
    </source>
</evidence>
<sequence>MQSGEELLEKQFSTRQQALSYMVFLSNLDVNEILLRREGNFWSVKYHATRSVIYLEEAEFSLVE</sequence>
<reference evidence="1" key="1">
    <citation type="submission" date="2017-02" db="EMBL/GenBank/DDBJ databases">
        <title>Complete genome sequence of two Escherichia coli phages, vB_EcoM_ ESCO5 and vB_EcoM_ESCO13, which are related to phAPEC8.</title>
        <authorList>
            <person name="Trotereau A."/>
            <person name="Gonnet M."/>
            <person name="Viardot A."/>
            <person name="Lalmanach A.-C."/>
            <person name="Guabiraba R."/>
            <person name="Chanteloup N."/>
            <person name="Schouler C."/>
        </authorList>
    </citation>
    <scope>NUCLEOTIDE SEQUENCE [LARGE SCALE GENOMIC DNA]</scope>
</reference>
<proteinExistence type="predicted"/>
<dbReference type="EMBL" id="KX552041">
    <property type="protein sequence ID" value="AOQ27212.1"/>
    <property type="molecule type" value="Genomic_DNA"/>
</dbReference>
<gene>
    <name evidence="1" type="ORF">ESCO13_00089</name>
</gene>
<accession>A0A1D7XF93</accession>
<evidence type="ECO:0000313" key="1">
    <source>
        <dbReference type="EMBL" id="AOQ27212.1"/>
    </source>
</evidence>
<dbReference type="Proteomes" id="UP000225358">
    <property type="component" value="Segment"/>
</dbReference>
<protein>
    <submittedName>
        <fullName evidence="1">Uncharacterized protein</fullName>
    </submittedName>
</protein>
<organism evidence="1 2">
    <name type="scientific">Escherichia phage ESCO13</name>
    <dbReference type="NCBI Taxonomy" id="1881104"/>
    <lineage>
        <taxon>Viruses</taxon>
        <taxon>Duplodnaviria</taxon>
        <taxon>Heunggongvirae</taxon>
        <taxon>Uroviricota</taxon>
        <taxon>Caudoviricetes</taxon>
        <taxon>Stephanstirmvirinae</taxon>
        <taxon>Phapecoctavirus</taxon>
        <taxon>Phapecoctavirus ESCO13</taxon>
    </lineage>
</organism>